<dbReference type="EMBL" id="PKPP01005752">
    <property type="protein sequence ID" value="PWA58969.1"/>
    <property type="molecule type" value="Genomic_DNA"/>
</dbReference>
<dbReference type="Proteomes" id="UP000245207">
    <property type="component" value="Unassembled WGS sequence"/>
</dbReference>
<dbReference type="AlphaFoldDB" id="A0A2U1MCH5"/>
<protein>
    <recommendedName>
        <fullName evidence="3">Helitron helicase-like domain-containing protein</fullName>
    </recommendedName>
</protein>
<dbReference type="PANTHER" id="PTHR45786:SF74">
    <property type="entry name" value="ATP-DEPENDENT DNA HELICASE"/>
    <property type="match status" value="1"/>
</dbReference>
<keyword evidence="2" id="KW-1185">Reference proteome</keyword>
<comment type="caution">
    <text evidence="1">The sequence shown here is derived from an EMBL/GenBank/DDBJ whole genome shotgun (WGS) entry which is preliminary data.</text>
</comment>
<name>A0A2U1MCH5_ARTAN</name>
<dbReference type="PANTHER" id="PTHR45786">
    <property type="entry name" value="DNA BINDING PROTEIN-LIKE"/>
    <property type="match status" value="1"/>
</dbReference>
<evidence type="ECO:0000313" key="2">
    <source>
        <dbReference type="Proteomes" id="UP000245207"/>
    </source>
</evidence>
<gene>
    <name evidence="1" type="ORF">CTI12_AA194770</name>
</gene>
<sequence length="422" mass="45951">MKMHEDPWNQTSGSDILGDYMSELPSSSGIRITQLPVVEVGPAMCRGPVVLDFATGTLRNAADGVGPEAFRLGPPPVDPDTVPVPSRVSRELVVQHSTTKTRVPSVANTGGAATVVHGPEVVHCCVPNTGGVGQCTAVPDSCGLREAPANRHSLGWGNTSTDADVLPPLYTAPLHIQRQWLSHAIIQSIRCFLIEFQILVSSFDVVVLTVAFHIVTLVGVAGTSALPAGHDGLGEHRSAQPSSQPTTAARLNVRTPVREDRLTNSMRRSGPLYNRCCHGGRVRLFSPRDYPIYIKQLFSDNHFMNNIRAYNQMFAMTSLGANIDDSVNVGRGPMNCQTADYIGAIVFEDGPQTESKFDIVIESHSGEPERVNKLHPCYMAFQLPLLFIFGEQGYHTGLRLLDVNGTDIDEDKRVTMNAYYAY</sequence>
<organism evidence="1 2">
    <name type="scientific">Artemisia annua</name>
    <name type="common">Sweet wormwood</name>
    <dbReference type="NCBI Taxonomy" id="35608"/>
    <lineage>
        <taxon>Eukaryota</taxon>
        <taxon>Viridiplantae</taxon>
        <taxon>Streptophyta</taxon>
        <taxon>Embryophyta</taxon>
        <taxon>Tracheophyta</taxon>
        <taxon>Spermatophyta</taxon>
        <taxon>Magnoliopsida</taxon>
        <taxon>eudicotyledons</taxon>
        <taxon>Gunneridae</taxon>
        <taxon>Pentapetalae</taxon>
        <taxon>asterids</taxon>
        <taxon>campanulids</taxon>
        <taxon>Asterales</taxon>
        <taxon>Asteraceae</taxon>
        <taxon>Asteroideae</taxon>
        <taxon>Anthemideae</taxon>
        <taxon>Artemisiinae</taxon>
        <taxon>Artemisia</taxon>
    </lineage>
</organism>
<accession>A0A2U1MCH5</accession>
<evidence type="ECO:0000313" key="1">
    <source>
        <dbReference type="EMBL" id="PWA58969.1"/>
    </source>
</evidence>
<proteinExistence type="predicted"/>
<evidence type="ECO:0008006" key="3">
    <source>
        <dbReference type="Google" id="ProtNLM"/>
    </source>
</evidence>
<reference evidence="1 2" key="1">
    <citation type="journal article" date="2018" name="Mol. Plant">
        <title>The genome of Artemisia annua provides insight into the evolution of Asteraceae family and artemisinin biosynthesis.</title>
        <authorList>
            <person name="Shen Q."/>
            <person name="Zhang L."/>
            <person name="Liao Z."/>
            <person name="Wang S."/>
            <person name="Yan T."/>
            <person name="Shi P."/>
            <person name="Liu M."/>
            <person name="Fu X."/>
            <person name="Pan Q."/>
            <person name="Wang Y."/>
            <person name="Lv Z."/>
            <person name="Lu X."/>
            <person name="Zhang F."/>
            <person name="Jiang W."/>
            <person name="Ma Y."/>
            <person name="Chen M."/>
            <person name="Hao X."/>
            <person name="Li L."/>
            <person name="Tang Y."/>
            <person name="Lv G."/>
            <person name="Zhou Y."/>
            <person name="Sun X."/>
            <person name="Brodelius P.E."/>
            <person name="Rose J.K.C."/>
            <person name="Tang K."/>
        </authorList>
    </citation>
    <scope>NUCLEOTIDE SEQUENCE [LARGE SCALE GENOMIC DNA]</scope>
    <source>
        <strain evidence="2">cv. Huhao1</strain>
        <tissue evidence="1">Leaf</tissue>
    </source>
</reference>